<dbReference type="OrthoDB" id="1305902at2759"/>
<dbReference type="AlphaFoldDB" id="A0A6J5X8G0"/>
<sequence>MQWGDNSFARKTSVHSVDTKPGVASISQVSNLEKKLEIFMQSMTRFVSLSFVCAICSDSSYPTSSFPLSDLT</sequence>
<organism evidence="1 2">
    <name type="scientific">Prunus armeniaca</name>
    <name type="common">Apricot</name>
    <name type="synonym">Armeniaca vulgaris</name>
    <dbReference type="NCBI Taxonomy" id="36596"/>
    <lineage>
        <taxon>Eukaryota</taxon>
        <taxon>Viridiplantae</taxon>
        <taxon>Streptophyta</taxon>
        <taxon>Embryophyta</taxon>
        <taxon>Tracheophyta</taxon>
        <taxon>Spermatophyta</taxon>
        <taxon>Magnoliopsida</taxon>
        <taxon>eudicotyledons</taxon>
        <taxon>Gunneridae</taxon>
        <taxon>Pentapetalae</taxon>
        <taxon>rosids</taxon>
        <taxon>fabids</taxon>
        <taxon>Rosales</taxon>
        <taxon>Rosaceae</taxon>
        <taxon>Amygdaloideae</taxon>
        <taxon>Amygdaleae</taxon>
        <taxon>Prunus</taxon>
    </lineage>
</organism>
<evidence type="ECO:0000313" key="2">
    <source>
        <dbReference type="Proteomes" id="UP000507245"/>
    </source>
</evidence>
<accession>A0A6J5X8G0</accession>
<dbReference type="Proteomes" id="UP000507245">
    <property type="component" value="Unassembled WGS sequence"/>
</dbReference>
<dbReference type="EMBL" id="CAEKKB010000004">
    <property type="protein sequence ID" value="CAB4309151.1"/>
    <property type="molecule type" value="Genomic_DNA"/>
</dbReference>
<name>A0A6J5X8G0_PRUAR</name>
<keyword evidence="2" id="KW-1185">Reference proteome</keyword>
<gene>
    <name evidence="1" type="ORF">ORAREDHAP_LOCUS30028</name>
</gene>
<protein>
    <submittedName>
        <fullName evidence="1">Uncharacterized protein</fullName>
    </submittedName>
</protein>
<proteinExistence type="predicted"/>
<evidence type="ECO:0000313" key="1">
    <source>
        <dbReference type="EMBL" id="CAB4309151.1"/>
    </source>
</evidence>
<reference evidence="2" key="1">
    <citation type="journal article" date="2020" name="Genome Biol.">
        <title>Gamete binning: chromosome-level and haplotype-resolved genome assembly enabled by high-throughput single-cell sequencing of gamete genomes.</title>
        <authorList>
            <person name="Campoy J.A."/>
            <person name="Sun H."/>
            <person name="Goel M."/>
            <person name="Jiao W.-B."/>
            <person name="Folz-Donahue K."/>
            <person name="Wang N."/>
            <person name="Rubio M."/>
            <person name="Liu C."/>
            <person name="Kukat C."/>
            <person name="Ruiz D."/>
            <person name="Huettel B."/>
            <person name="Schneeberger K."/>
        </authorList>
    </citation>
    <scope>NUCLEOTIDE SEQUENCE [LARGE SCALE GENOMIC DNA]</scope>
    <source>
        <strain evidence="2">cv. Rojo Pasion</strain>
    </source>
</reference>